<comment type="caution">
    <text evidence="1">The sequence shown here is derived from an EMBL/GenBank/DDBJ whole genome shotgun (WGS) entry which is preliminary data.</text>
</comment>
<evidence type="ECO:0000313" key="1">
    <source>
        <dbReference type="EMBL" id="OGM90293.1"/>
    </source>
</evidence>
<proteinExistence type="predicted"/>
<sequence length="92" mass="10503">MKQMKIQAQLPVSFLREGKAYIAYTPALDISTSGRTFAQTQKRFGELVELFFEELMDMGTLETVLLELGWEKQNKKWVPPTVVAQQLHSVSV</sequence>
<organism evidence="1 2">
    <name type="scientific">Candidatus Wolfebacteria bacterium RIFCSPHIGHO2_01_FULL_48_22</name>
    <dbReference type="NCBI Taxonomy" id="1802555"/>
    <lineage>
        <taxon>Bacteria</taxon>
        <taxon>Candidatus Wolfeibacteriota</taxon>
    </lineage>
</organism>
<dbReference type="Proteomes" id="UP000177029">
    <property type="component" value="Unassembled WGS sequence"/>
</dbReference>
<dbReference type="STRING" id="1802555.A2755_03835"/>
<dbReference type="EMBL" id="MGIP01000026">
    <property type="protein sequence ID" value="OGM90293.1"/>
    <property type="molecule type" value="Genomic_DNA"/>
</dbReference>
<dbReference type="AlphaFoldDB" id="A0A1F8DNT0"/>
<name>A0A1F8DNT0_9BACT</name>
<evidence type="ECO:0008006" key="3">
    <source>
        <dbReference type="Google" id="ProtNLM"/>
    </source>
</evidence>
<accession>A0A1F8DNT0</accession>
<protein>
    <recommendedName>
        <fullName evidence="3">HicB-like antitoxin of toxin-antitoxin system domain-containing protein</fullName>
    </recommendedName>
</protein>
<evidence type="ECO:0000313" key="2">
    <source>
        <dbReference type="Proteomes" id="UP000177029"/>
    </source>
</evidence>
<gene>
    <name evidence="1" type="ORF">A2755_03835</name>
</gene>
<reference evidence="1 2" key="1">
    <citation type="journal article" date="2016" name="Nat. Commun.">
        <title>Thousands of microbial genomes shed light on interconnected biogeochemical processes in an aquifer system.</title>
        <authorList>
            <person name="Anantharaman K."/>
            <person name="Brown C.T."/>
            <person name="Hug L.A."/>
            <person name="Sharon I."/>
            <person name="Castelle C.J."/>
            <person name="Probst A.J."/>
            <person name="Thomas B.C."/>
            <person name="Singh A."/>
            <person name="Wilkins M.J."/>
            <person name="Karaoz U."/>
            <person name="Brodie E.L."/>
            <person name="Williams K.H."/>
            <person name="Hubbard S.S."/>
            <person name="Banfield J.F."/>
        </authorList>
    </citation>
    <scope>NUCLEOTIDE SEQUENCE [LARGE SCALE GENOMIC DNA]</scope>
</reference>